<protein>
    <recommendedName>
        <fullName evidence="4">DUF2975 domain-containing protein</fullName>
    </recommendedName>
</protein>
<proteinExistence type="predicted"/>
<evidence type="ECO:0000313" key="2">
    <source>
        <dbReference type="EMBL" id="MBY0759299.1"/>
    </source>
</evidence>
<keyword evidence="1" id="KW-0472">Membrane</keyword>
<feature type="transmembrane region" description="Helical" evidence="1">
    <location>
        <begin position="21"/>
        <end position="44"/>
    </location>
</feature>
<keyword evidence="3" id="KW-1185">Reference proteome</keyword>
<evidence type="ECO:0000313" key="3">
    <source>
        <dbReference type="Proteomes" id="UP000779049"/>
    </source>
</evidence>
<keyword evidence="1" id="KW-1133">Transmembrane helix</keyword>
<feature type="transmembrane region" description="Helical" evidence="1">
    <location>
        <begin position="89"/>
        <end position="109"/>
    </location>
</feature>
<organism evidence="2 3">
    <name type="scientific">Sellimonas caecigallum</name>
    <dbReference type="NCBI Taxonomy" id="2592333"/>
    <lineage>
        <taxon>Bacteria</taxon>
        <taxon>Bacillati</taxon>
        <taxon>Bacillota</taxon>
        <taxon>Clostridia</taxon>
        <taxon>Lachnospirales</taxon>
        <taxon>Lachnospiraceae</taxon>
        <taxon>Sellimonas</taxon>
    </lineage>
</organism>
<dbReference type="RefSeq" id="WP_221919969.1">
    <property type="nucleotide sequence ID" value="NZ_CP173660.1"/>
</dbReference>
<comment type="caution">
    <text evidence="2">The sequence shown here is derived from an EMBL/GenBank/DDBJ whole genome shotgun (WGS) entry which is preliminary data.</text>
</comment>
<evidence type="ECO:0000256" key="1">
    <source>
        <dbReference type="SAM" id="Phobius"/>
    </source>
</evidence>
<dbReference type="Proteomes" id="UP000779049">
    <property type="component" value="Unassembled WGS sequence"/>
</dbReference>
<feature type="transmembrane region" description="Helical" evidence="1">
    <location>
        <begin position="121"/>
        <end position="144"/>
    </location>
</feature>
<gene>
    <name evidence="2" type="ORF">FLB61_09420</name>
</gene>
<keyword evidence="1" id="KW-0812">Transmembrane</keyword>
<feature type="transmembrane region" description="Helical" evidence="1">
    <location>
        <begin position="64"/>
        <end position="82"/>
    </location>
</feature>
<evidence type="ECO:0008006" key="4">
    <source>
        <dbReference type="Google" id="ProtNLM"/>
    </source>
</evidence>
<reference evidence="2 3" key="1">
    <citation type="journal article" date="2020" name="New Microbes New Infect">
        <title>Sellimonas caecigallum sp. nov., description and genome sequence of a new member of the Sellimonas genus isolated from the cecum of feral chicken.</title>
        <authorList>
            <person name="Wongkuna S."/>
            <person name="Ghimire S."/>
            <person name="Antony L."/>
            <person name="Chankhamhaengdecha S."/>
            <person name="Janvilisri T."/>
            <person name="Scaria J."/>
        </authorList>
    </citation>
    <scope>NUCLEOTIDE SEQUENCE [LARGE SCALE GENOMIC DNA]</scope>
    <source>
        <strain evidence="2 3">SW451</strain>
    </source>
</reference>
<dbReference type="EMBL" id="VIRV01000013">
    <property type="protein sequence ID" value="MBY0759299.1"/>
    <property type="molecule type" value="Genomic_DNA"/>
</dbReference>
<name>A0ABS7L8T9_9FIRM</name>
<accession>A0ABS7L8T9</accession>
<sequence length="162" mass="18588">MKNDFSVDTSKQVKNEFLKKIRVPLGIALLLTGIEVAAGIWMIVRRMMIPQWDDISIYEIGVRGLHYLCVICIFVSLIKVIYDEKPFSHTLVLCVRTICGLYLLGSILLPRLSGFETNYEIFSFGSFTLIDGNFLIRGLLLYVFSEIMYEGFSMQKDIEEIL</sequence>